<proteinExistence type="predicted"/>
<dbReference type="InterPro" id="IPR042047">
    <property type="entry name" value="SleB_dom1"/>
</dbReference>
<dbReference type="GO" id="GO:0016787">
    <property type="term" value="F:hydrolase activity"/>
    <property type="evidence" value="ECO:0007669"/>
    <property type="project" value="UniProtKB-KW"/>
</dbReference>
<dbReference type="InterPro" id="IPR011105">
    <property type="entry name" value="Cell_wall_hydrolase_SleB"/>
</dbReference>
<accession>A0A9D2MYR9</accession>
<feature type="domain" description="Cell wall hydrolase SleB" evidence="2">
    <location>
        <begin position="175"/>
        <end position="273"/>
    </location>
</feature>
<dbReference type="Gene3D" id="1.10.10.2520">
    <property type="entry name" value="Cell wall hydrolase SleB, domain 1"/>
    <property type="match status" value="1"/>
</dbReference>
<sequence length="275" mass="30171">MTKIRSFLQSLLLFVRLLAAKAEKRVRPSSVLAVGVLAAVAAVACMNSPAGGDGNVMAAPMERQVRLETVKGKAEGSIPITKAKVQFGLLNTNSQSQELAGTLLAKEVRSDKRRKSWSHAQLEILQQQIAREKAAQEAKRLEEEARRAARRIPVSDEEYDLLLRIVQAEAGGCDDKGKILVANVIINRVLSDAFPDTVREVIYQPSQFQPVSTGRIHSVAVTAETAACVDRALQGEDYSGGALYFMNRRGSGGRASWFDRSLTYLFAHDGHEFFK</sequence>
<keyword evidence="3" id="KW-0378">Hydrolase</keyword>
<feature type="coiled-coil region" evidence="1">
    <location>
        <begin position="122"/>
        <end position="158"/>
    </location>
</feature>
<comment type="caution">
    <text evidence="3">The sequence shown here is derived from an EMBL/GenBank/DDBJ whole genome shotgun (WGS) entry which is preliminary data.</text>
</comment>
<dbReference type="EMBL" id="DWWT01000006">
    <property type="protein sequence ID" value="HJC04921.1"/>
    <property type="molecule type" value="Genomic_DNA"/>
</dbReference>
<dbReference type="Pfam" id="PF07486">
    <property type="entry name" value="Hydrolase_2"/>
    <property type="match status" value="1"/>
</dbReference>
<organism evidence="3 4">
    <name type="scientific">Candidatus Enterocloster excrementipullorum</name>
    <dbReference type="NCBI Taxonomy" id="2838559"/>
    <lineage>
        <taxon>Bacteria</taxon>
        <taxon>Bacillati</taxon>
        <taxon>Bacillota</taxon>
        <taxon>Clostridia</taxon>
        <taxon>Lachnospirales</taxon>
        <taxon>Lachnospiraceae</taxon>
        <taxon>Enterocloster</taxon>
    </lineage>
</organism>
<evidence type="ECO:0000256" key="1">
    <source>
        <dbReference type="SAM" id="Coils"/>
    </source>
</evidence>
<keyword evidence="1" id="KW-0175">Coiled coil</keyword>
<gene>
    <name evidence="3" type="ORF">H9704_01995</name>
</gene>
<name>A0A9D2MYR9_9FIRM</name>
<reference evidence="3" key="2">
    <citation type="submission" date="2021-04" db="EMBL/GenBank/DDBJ databases">
        <authorList>
            <person name="Gilroy R."/>
        </authorList>
    </citation>
    <scope>NUCLEOTIDE SEQUENCE</scope>
    <source>
        <strain evidence="3">CHK180-15479</strain>
    </source>
</reference>
<evidence type="ECO:0000313" key="4">
    <source>
        <dbReference type="Proteomes" id="UP000823910"/>
    </source>
</evidence>
<protein>
    <submittedName>
        <fullName evidence="3">Cell wall hydrolase</fullName>
    </submittedName>
</protein>
<evidence type="ECO:0000313" key="3">
    <source>
        <dbReference type="EMBL" id="HJC04921.1"/>
    </source>
</evidence>
<evidence type="ECO:0000259" key="2">
    <source>
        <dbReference type="Pfam" id="PF07486"/>
    </source>
</evidence>
<dbReference type="Proteomes" id="UP000823910">
    <property type="component" value="Unassembled WGS sequence"/>
</dbReference>
<reference evidence="3" key="1">
    <citation type="journal article" date="2021" name="PeerJ">
        <title>Extensive microbial diversity within the chicken gut microbiome revealed by metagenomics and culture.</title>
        <authorList>
            <person name="Gilroy R."/>
            <person name="Ravi A."/>
            <person name="Getino M."/>
            <person name="Pursley I."/>
            <person name="Horton D.L."/>
            <person name="Alikhan N.F."/>
            <person name="Baker D."/>
            <person name="Gharbi K."/>
            <person name="Hall N."/>
            <person name="Watson M."/>
            <person name="Adriaenssens E.M."/>
            <person name="Foster-Nyarko E."/>
            <person name="Jarju S."/>
            <person name="Secka A."/>
            <person name="Antonio M."/>
            <person name="Oren A."/>
            <person name="Chaudhuri R.R."/>
            <person name="La Ragione R."/>
            <person name="Hildebrand F."/>
            <person name="Pallen M.J."/>
        </authorList>
    </citation>
    <scope>NUCLEOTIDE SEQUENCE</scope>
    <source>
        <strain evidence="3">CHK180-15479</strain>
    </source>
</reference>
<dbReference type="AlphaFoldDB" id="A0A9D2MYR9"/>